<dbReference type="OrthoDB" id="2123049at2759"/>
<reference evidence="1 2" key="1">
    <citation type="journal article" date="2017" name="Nat. Ecol. Evol.">
        <title>Scallop genome provides insights into evolution of bilaterian karyotype and development.</title>
        <authorList>
            <person name="Wang S."/>
            <person name="Zhang J."/>
            <person name="Jiao W."/>
            <person name="Li J."/>
            <person name="Xun X."/>
            <person name="Sun Y."/>
            <person name="Guo X."/>
            <person name="Huan P."/>
            <person name="Dong B."/>
            <person name="Zhang L."/>
            <person name="Hu X."/>
            <person name="Sun X."/>
            <person name="Wang J."/>
            <person name="Zhao C."/>
            <person name="Wang Y."/>
            <person name="Wang D."/>
            <person name="Huang X."/>
            <person name="Wang R."/>
            <person name="Lv J."/>
            <person name="Li Y."/>
            <person name="Zhang Z."/>
            <person name="Liu B."/>
            <person name="Lu W."/>
            <person name="Hui Y."/>
            <person name="Liang J."/>
            <person name="Zhou Z."/>
            <person name="Hou R."/>
            <person name="Li X."/>
            <person name="Liu Y."/>
            <person name="Li H."/>
            <person name="Ning X."/>
            <person name="Lin Y."/>
            <person name="Zhao L."/>
            <person name="Xing Q."/>
            <person name="Dou J."/>
            <person name="Li Y."/>
            <person name="Mao J."/>
            <person name="Guo H."/>
            <person name="Dou H."/>
            <person name="Li T."/>
            <person name="Mu C."/>
            <person name="Jiang W."/>
            <person name="Fu Q."/>
            <person name="Fu X."/>
            <person name="Miao Y."/>
            <person name="Liu J."/>
            <person name="Yu Q."/>
            <person name="Li R."/>
            <person name="Liao H."/>
            <person name="Li X."/>
            <person name="Kong Y."/>
            <person name="Jiang Z."/>
            <person name="Chourrout D."/>
            <person name="Li R."/>
            <person name="Bao Z."/>
        </authorList>
    </citation>
    <scope>NUCLEOTIDE SEQUENCE [LARGE SCALE GENOMIC DNA]</scope>
    <source>
        <strain evidence="1 2">PY_sf001</strain>
    </source>
</reference>
<evidence type="ECO:0000313" key="2">
    <source>
        <dbReference type="Proteomes" id="UP000242188"/>
    </source>
</evidence>
<organism evidence="1 2">
    <name type="scientific">Mizuhopecten yessoensis</name>
    <name type="common">Japanese scallop</name>
    <name type="synonym">Patinopecten yessoensis</name>
    <dbReference type="NCBI Taxonomy" id="6573"/>
    <lineage>
        <taxon>Eukaryota</taxon>
        <taxon>Metazoa</taxon>
        <taxon>Spiralia</taxon>
        <taxon>Lophotrochozoa</taxon>
        <taxon>Mollusca</taxon>
        <taxon>Bivalvia</taxon>
        <taxon>Autobranchia</taxon>
        <taxon>Pteriomorphia</taxon>
        <taxon>Pectinida</taxon>
        <taxon>Pectinoidea</taxon>
        <taxon>Pectinidae</taxon>
        <taxon>Mizuhopecten</taxon>
    </lineage>
</organism>
<accession>A0A210Q455</accession>
<dbReference type="InterPro" id="IPR011047">
    <property type="entry name" value="Quinoprotein_ADH-like_sf"/>
</dbReference>
<protein>
    <submittedName>
        <fullName evidence="1">Uncharacterized protein</fullName>
    </submittedName>
</protein>
<dbReference type="SUPFAM" id="SSF50998">
    <property type="entry name" value="Quinoprotein alcohol dehydrogenase-like"/>
    <property type="match status" value="1"/>
</dbReference>
<dbReference type="EMBL" id="NEDP02005069">
    <property type="protein sequence ID" value="OWF43528.1"/>
    <property type="molecule type" value="Genomic_DNA"/>
</dbReference>
<dbReference type="Proteomes" id="UP000242188">
    <property type="component" value="Unassembled WGS sequence"/>
</dbReference>
<comment type="caution">
    <text evidence="1">The sequence shown here is derived from an EMBL/GenBank/DDBJ whole genome shotgun (WGS) entry which is preliminary data.</text>
</comment>
<gene>
    <name evidence="1" type="ORF">KP79_PYT09512</name>
</gene>
<name>A0A210Q455_MIZYE</name>
<evidence type="ECO:0000313" key="1">
    <source>
        <dbReference type="EMBL" id="OWF43528.1"/>
    </source>
</evidence>
<dbReference type="AlphaFoldDB" id="A0A210Q455"/>
<sequence length="303" mass="32688">MNRFGPVGGINLIYTTLETKSGPIQAMAIHDVTKFYHNDLIVADSCGIMTVFCSQQILCRQSIAESSISSIQVDKDKTGNIVIVMSTEAGVISGVLPSSERWRINLHDLGNNMNPKQTVSVRSLLAAELVNQHGHMSSYIMAADDNKNLIIIHQGTIVAILKTTSIITAMCQGRFVAEDQLLPLGIPSGGGPAISSQVALGSESGAVYIFHNFNVTEDEYANTQYPITNLRALTVPDKDTDLLLCTGHFNSLNVYSDGKKVAQHQTPDWINSLEVADLDGDGTKEVVFGCLDNSVHAVKVSPT</sequence>
<proteinExistence type="predicted"/>
<keyword evidence="2" id="KW-1185">Reference proteome</keyword>